<evidence type="ECO:0000313" key="3">
    <source>
        <dbReference type="EMBL" id="SVA10796.1"/>
    </source>
</evidence>
<dbReference type="InterPro" id="IPR001509">
    <property type="entry name" value="Epimerase_deHydtase"/>
</dbReference>
<accession>A0A381T3K2</accession>
<proteinExistence type="inferred from homology"/>
<dbReference type="Gene3D" id="3.90.25.10">
    <property type="entry name" value="UDP-galactose 4-epimerase, domain 1"/>
    <property type="match status" value="1"/>
</dbReference>
<dbReference type="Pfam" id="PF01370">
    <property type="entry name" value="Epimerase"/>
    <property type="match status" value="1"/>
</dbReference>
<evidence type="ECO:0000256" key="1">
    <source>
        <dbReference type="ARBA" id="ARBA00007637"/>
    </source>
</evidence>
<protein>
    <recommendedName>
        <fullName evidence="2">NAD-dependent epimerase/dehydratase domain-containing protein</fullName>
    </recommendedName>
</protein>
<organism evidence="3">
    <name type="scientific">marine metagenome</name>
    <dbReference type="NCBI Taxonomy" id="408172"/>
    <lineage>
        <taxon>unclassified sequences</taxon>
        <taxon>metagenomes</taxon>
        <taxon>ecological metagenomes</taxon>
    </lineage>
</organism>
<sequence length="173" mass="19131">MPIKEDVRRNHGTPYALQKLIGEQYVCMYATLYGVPGISLIYSNVFGTRRQTEKGAYPNVLAAFSKQKKELGRLLITGDGEQTRDFIHVYDVVDANLKAALSDVGDGSVLNISSGRQTSINAIAGFFDCPVDYIEPRPGEARHLVLDPTKARDILGWSCKISLEKGIKLYFSS</sequence>
<dbReference type="AlphaFoldDB" id="A0A381T3K2"/>
<name>A0A381T3K2_9ZZZZ</name>
<dbReference type="EMBL" id="UINC01003976">
    <property type="protein sequence ID" value="SVA10796.1"/>
    <property type="molecule type" value="Genomic_DNA"/>
</dbReference>
<gene>
    <name evidence="3" type="ORF">METZ01_LOCUS63650</name>
</gene>
<reference evidence="3" key="1">
    <citation type="submission" date="2018-05" db="EMBL/GenBank/DDBJ databases">
        <authorList>
            <person name="Lanie J.A."/>
            <person name="Ng W.-L."/>
            <person name="Kazmierczak K.M."/>
            <person name="Andrzejewski T.M."/>
            <person name="Davidsen T.M."/>
            <person name="Wayne K.J."/>
            <person name="Tettelin H."/>
            <person name="Glass J.I."/>
            <person name="Rusch D."/>
            <person name="Podicherti R."/>
            <person name="Tsui H.-C.T."/>
            <person name="Winkler M.E."/>
        </authorList>
    </citation>
    <scope>NUCLEOTIDE SEQUENCE</scope>
</reference>
<dbReference type="Gene3D" id="3.40.50.720">
    <property type="entry name" value="NAD(P)-binding Rossmann-like Domain"/>
    <property type="match status" value="1"/>
</dbReference>
<dbReference type="PANTHER" id="PTHR43000">
    <property type="entry name" value="DTDP-D-GLUCOSE 4,6-DEHYDRATASE-RELATED"/>
    <property type="match status" value="1"/>
</dbReference>
<dbReference type="InterPro" id="IPR036291">
    <property type="entry name" value="NAD(P)-bd_dom_sf"/>
</dbReference>
<dbReference type="SUPFAM" id="SSF51735">
    <property type="entry name" value="NAD(P)-binding Rossmann-fold domains"/>
    <property type="match status" value="1"/>
</dbReference>
<comment type="similarity">
    <text evidence="1">Belongs to the NAD(P)-dependent epimerase/dehydratase family.</text>
</comment>
<evidence type="ECO:0000259" key="2">
    <source>
        <dbReference type="Pfam" id="PF01370"/>
    </source>
</evidence>
<feature type="domain" description="NAD-dependent epimerase/dehydratase" evidence="2">
    <location>
        <begin position="6"/>
        <end position="112"/>
    </location>
</feature>